<dbReference type="Proteomes" id="UP000006900">
    <property type="component" value="Chromosome"/>
</dbReference>
<dbReference type="GO" id="GO:0006310">
    <property type="term" value="P:DNA recombination"/>
    <property type="evidence" value="ECO:0007669"/>
    <property type="project" value="InterPro"/>
</dbReference>
<evidence type="ECO:0000256" key="5">
    <source>
        <dbReference type="ARBA" id="ARBA00022763"/>
    </source>
</evidence>
<comment type="similarity">
    <text evidence="2 9">Belongs to the RecN family.</text>
</comment>
<proteinExistence type="inferred from homology"/>
<dbReference type="NCBIfam" id="TIGR00634">
    <property type="entry name" value="recN"/>
    <property type="match status" value="1"/>
</dbReference>
<comment type="function">
    <text evidence="1 9">May be involved in recombinational repair of damaged DNA.</text>
</comment>
<dbReference type="InterPro" id="IPR003395">
    <property type="entry name" value="RecF/RecN/SMC_N"/>
</dbReference>
<dbReference type="SUPFAM" id="SSF52540">
    <property type="entry name" value="P-loop containing nucleoside triphosphate hydrolases"/>
    <property type="match status" value="2"/>
</dbReference>
<dbReference type="GO" id="GO:0005524">
    <property type="term" value="F:ATP binding"/>
    <property type="evidence" value="ECO:0007669"/>
    <property type="project" value="UniProtKB-KW"/>
</dbReference>
<evidence type="ECO:0000313" key="12">
    <source>
        <dbReference type="EMBL" id="CAR71455.1"/>
    </source>
</evidence>
<name>A0A0H3MQK0_MYCLB</name>
<evidence type="ECO:0000256" key="6">
    <source>
        <dbReference type="ARBA" id="ARBA00022840"/>
    </source>
</evidence>
<dbReference type="GO" id="GO:0043590">
    <property type="term" value="C:bacterial nucleoid"/>
    <property type="evidence" value="ECO:0007669"/>
    <property type="project" value="TreeGrafter"/>
</dbReference>
<dbReference type="GO" id="GO:0009432">
    <property type="term" value="P:SOS response"/>
    <property type="evidence" value="ECO:0007669"/>
    <property type="project" value="TreeGrafter"/>
</dbReference>
<dbReference type="PANTHER" id="PTHR11059">
    <property type="entry name" value="DNA REPAIR PROTEIN RECN"/>
    <property type="match status" value="1"/>
</dbReference>
<dbReference type="EMBL" id="FM211192">
    <property type="protein sequence ID" value="CAR71455.1"/>
    <property type="molecule type" value="Genomic_DNA"/>
</dbReference>
<keyword evidence="6" id="KW-0067">ATP-binding</keyword>
<evidence type="ECO:0000256" key="3">
    <source>
        <dbReference type="ARBA" id="ARBA00021315"/>
    </source>
</evidence>
<evidence type="ECO:0000256" key="1">
    <source>
        <dbReference type="ARBA" id="ARBA00003618"/>
    </source>
</evidence>
<dbReference type="CDD" id="cd03241">
    <property type="entry name" value="ABC_RecN"/>
    <property type="match status" value="1"/>
</dbReference>
<evidence type="ECO:0000256" key="4">
    <source>
        <dbReference type="ARBA" id="ARBA00022741"/>
    </source>
</evidence>
<dbReference type="GO" id="GO:0006281">
    <property type="term" value="P:DNA repair"/>
    <property type="evidence" value="ECO:0007669"/>
    <property type="project" value="UniProtKB-KW"/>
</dbReference>
<organism evidence="12 13">
    <name type="scientific">Mycobacterium leprae (strain Br4923)</name>
    <dbReference type="NCBI Taxonomy" id="561304"/>
    <lineage>
        <taxon>Bacteria</taxon>
        <taxon>Bacillati</taxon>
        <taxon>Actinomycetota</taxon>
        <taxon>Actinomycetes</taxon>
        <taxon>Mycobacteriales</taxon>
        <taxon>Mycobacteriaceae</taxon>
        <taxon>Mycobacterium</taxon>
    </lineage>
</organism>
<feature type="domain" description="RecF/RecN/SMC N-terminal" evidence="11">
    <location>
        <begin position="2"/>
        <end position="534"/>
    </location>
</feature>
<evidence type="ECO:0000313" key="13">
    <source>
        <dbReference type="Proteomes" id="UP000006900"/>
    </source>
</evidence>
<evidence type="ECO:0000256" key="10">
    <source>
        <dbReference type="SAM" id="Coils"/>
    </source>
</evidence>
<evidence type="ECO:0000259" key="11">
    <source>
        <dbReference type="Pfam" id="PF02463"/>
    </source>
</evidence>
<keyword evidence="4" id="KW-0547">Nucleotide-binding</keyword>
<dbReference type="AlphaFoldDB" id="A0A0H3MQK0"/>
<evidence type="ECO:0000256" key="9">
    <source>
        <dbReference type="PIRNR" id="PIRNR003128"/>
    </source>
</evidence>
<keyword evidence="10" id="KW-0175">Coiled coil</keyword>
<feature type="coiled-coil region" evidence="10">
    <location>
        <begin position="347"/>
        <end position="381"/>
    </location>
</feature>
<evidence type="ECO:0000256" key="8">
    <source>
        <dbReference type="ARBA" id="ARBA00033408"/>
    </source>
</evidence>
<sequence>MLTEIRIESLGAISVATAEFDRGLTVLTGETGTGKTMVVTGLHLLGGARADASRVRSGANRAVVEGRFTTTDLDDVVVAQLDGILNASGSERDEDGSVIVLRSVSRDGPSRSYLGGRSVPAKSLGSFTTELLALHGQNDQLRLVRPEEQRAALDRYAAAGPSCERYRELRDAWLLARSDLIDRRNRIRELVQEADRLKFALSEIDSVDPQPGEDNALVADIVRLSELDMLREVAVNARAALSGALDDMDVSGSNAVACMGQAKAALESTDDATLRAFADQVGEVLTVVVEVGRELGEYLEELPVDASALESKLVRQAELCTLTRKYAADIDGVLQWARESRERLEQLDVSYERLAGVESRVDELERQLSQAAVDLSKLRRDAANRLAKEVTAELSALAMVDAEFTISVTTDLIPLTDYKRSAAVTLPSGGVARAGADGVDQVEFGFAAHRGMTVLPLAKSASGGELSRVMLALEVVLATSAAGTTMVFDEVDVGVGGRAAVQIGRRLARLARTHQVIVVTHLPQVAAYADVHLVVHSAGLDGASDVRRLAGDDRVAELARMLAGLGESDSGRAHARELLDAARKDKS</sequence>
<dbReference type="InterPro" id="IPR027417">
    <property type="entry name" value="P-loop_NTPase"/>
</dbReference>
<evidence type="ECO:0000256" key="7">
    <source>
        <dbReference type="ARBA" id="ARBA00023204"/>
    </source>
</evidence>
<dbReference type="FunFam" id="3.40.50.300:FF:000356">
    <property type="entry name" value="DNA repair protein RecN"/>
    <property type="match status" value="1"/>
</dbReference>
<accession>A0A0H3MQK0</accession>
<keyword evidence="5 9" id="KW-0227">DNA damage</keyword>
<dbReference type="Gene3D" id="3.40.50.300">
    <property type="entry name" value="P-loop containing nucleotide triphosphate hydrolases"/>
    <property type="match status" value="2"/>
</dbReference>
<dbReference type="PIRSF" id="PIRSF003128">
    <property type="entry name" value="RecN"/>
    <property type="match status" value="1"/>
</dbReference>
<protein>
    <recommendedName>
        <fullName evidence="3 9">DNA repair protein RecN</fullName>
    </recommendedName>
    <alternativeName>
        <fullName evidence="8 9">Recombination protein N</fullName>
    </alternativeName>
</protein>
<reference evidence="12 13" key="1">
    <citation type="journal article" date="2009" name="Nat. Genet.">
        <title>Comparative genomic and phylogeographic analysis of Mycobacterium leprae.</title>
        <authorList>
            <person name="Monot M."/>
            <person name="Honore N."/>
            <person name="Garnier T."/>
            <person name="Zidane N."/>
            <person name="Sherafi D."/>
            <person name="Paniz-Mondolfi A."/>
            <person name="Matsuoka M."/>
            <person name="Taylor G.M."/>
            <person name="Donoghue H.D."/>
            <person name="Bouwman A."/>
            <person name="Mays S."/>
            <person name="Watson C."/>
            <person name="Lockwood D."/>
            <person name="Khamispour A."/>
            <person name="Dowlati Y."/>
            <person name="Jianping S."/>
            <person name="Rea T.H."/>
            <person name="Vera-Cabrera L."/>
            <person name="Stefani M.M."/>
            <person name="Banu S."/>
            <person name="Macdonald M."/>
            <person name="Sapkota B.R."/>
            <person name="Spencer J.S."/>
            <person name="Thomas J."/>
            <person name="Harshman K."/>
            <person name="Singh P."/>
            <person name="Busso P."/>
            <person name="Gattiker A."/>
            <person name="Rougemont J."/>
            <person name="Brennan P.J."/>
            <person name="Cole S.T."/>
        </authorList>
    </citation>
    <scope>NUCLEOTIDE SEQUENCE [LARGE SCALE GENOMIC DNA]</scope>
    <source>
        <strain evidence="13">Br4923</strain>
    </source>
</reference>
<gene>
    <name evidence="12" type="primary">recN</name>
    <name evidence="12" type="ordered locus">MLBr01360</name>
</gene>
<keyword evidence="7 9" id="KW-0234">DNA repair</keyword>
<dbReference type="HOGENOM" id="CLU_018297_3_0_11"/>
<dbReference type="PANTHER" id="PTHR11059:SF0">
    <property type="entry name" value="DNA REPAIR PROTEIN RECN"/>
    <property type="match status" value="1"/>
</dbReference>
<dbReference type="SMR" id="A0A0H3MQK0"/>
<evidence type="ECO:0000256" key="2">
    <source>
        <dbReference type="ARBA" id="ARBA00009441"/>
    </source>
</evidence>
<dbReference type="Pfam" id="PF02463">
    <property type="entry name" value="SMC_N"/>
    <property type="match status" value="1"/>
</dbReference>
<dbReference type="KEGG" id="mlb:MLBr01360"/>
<dbReference type="InterPro" id="IPR004604">
    <property type="entry name" value="DNA_recomb/repair_RecN"/>
</dbReference>